<evidence type="ECO:0000256" key="3">
    <source>
        <dbReference type="ARBA" id="ARBA00023163"/>
    </source>
</evidence>
<evidence type="ECO:0000259" key="5">
    <source>
        <dbReference type="PROSITE" id="PS51063"/>
    </source>
</evidence>
<evidence type="ECO:0000256" key="2">
    <source>
        <dbReference type="ARBA" id="ARBA00023125"/>
    </source>
</evidence>
<reference evidence="6 7" key="1">
    <citation type="submission" date="2024-06" db="EMBL/GenBank/DDBJ databases">
        <title>Genomic Encyclopedia of Type Strains, Phase IV (KMG-IV): sequencing the most valuable type-strain genomes for metagenomic binning, comparative biology and taxonomic classification.</title>
        <authorList>
            <person name="Goeker M."/>
        </authorList>
    </citation>
    <scope>NUCLEOTIDE SEQUENCE [LARGE SCALE GENOMIC DNA]</scope>
    <source>
        <strain evidence="6 7">DSM 17809</strain>
    </source>
</reference>
<dbReference type="Proteomes" id="UP001549110">
    <property type="component" value="Unassembled WGS sequence"/>
</dbReference>
<feature type="domain" description="HTH crp-type" evidence="5">
    <location>
        <begin position="126"/>
        <end position="195"/>
    </location>
</feature>
<organism evidence="6 7">
    <name type="scientific">Phenylobacterium koreense</name>
    <dbReference type="NCBI Taxonomy" id="266125"/>
    <lineage>
        <taxon>Bacteria</taxon>
        <taxon>Pseudomonadati</taxon>
        <taxon>Pseudomonadota</taxon>
        <taxon>Alphaproteobacteria</taxon>
        <taxon>Caulobacterales</taxon>
        <taxon>Caulobacteraceae</taxon>
        <taxon>Phenylobacterium</taxon>
    </lineage>
</organism>
<name>A0ABV2EMB4_9CAUL</name>
<dbReference type="Pfam" id="PF00027">
    <property type="entry name" value="cNMP_binding"/>
    <property type="match status" value="1"/>
</dbReference>
<dbReference type="PROSITE" id="PS50042">
    <property type="entry name" value="CNMP_BINDING_3"/>
    <property type="match status" value="1"/>
</dbReference>
<keyword evidence="3" id="KW-0804">Transcription</keyword>
<dbReference type="PANTHER" id="PTHR24567:SF75">
    <property type="entry name" value="FUMARATE AND NITRATE REDUCTION REGULATORY PROTEIN"/>
    <property type="match status" value="1"/>
</dbReference>
<comment type="caution">
    <text evidence="6">The sequence shown here is derived from an EMBL/GenBank/DDBJ whole genome shotgun (WGS) entry which is preliminary data.</text>
</comment>
<protein>
    <submittedName>
        <fullName evidence="6">CRP/FNR family nitrogen fixation transcriptional regulator</fullName>
    </submittedName>
</protein>
<dbReference type="SUPFAM" id="SSF51206">
    <property type="entry name" value="cAMP-binding domain-like"/>
    <property type="match status" value="1"/>
</dbReference>
<dbReference type="SUPFAM" id="SSF46785">
    <property type="entry name" value="Winged helix' DNA-binding domain"/>
    <property type="match status" value="1"/>
</dbReference>
<dbReference type="PROSITE" id="PS00042">
    <property type="entry name" value="HTH_CRP_1"/>
    <property type="match status" value="1"/>
</dbReference>
<dbReference type="SMART" id="SM00419">
    <property type="entry name" value="HTH_CRP"/>
    <property type="match status" value="1"/>
</dbReference>
<dbReference type="Gene3D" id="1.10.10.10">
    <property type="entry name" value="Winged helix-like DNA-binding domain superfamily/Winged helix DNA-binding domain"/>
    <property type="match status" value="1"/>
</dbReference>
<dbReference type="RefSeq" id="WP_331928540.1">
    <property type="nucleotide sequence ID" value="NZ_JBEPLU010000002.1"/>
</dbReference>
<dbReference type="InterPro" id="IPR012318">
    <property type="entry name" value="HTH_CRP"/>
</dbReference>
<dbReference type="InterPro" id="IPR014710">
    <property type="entry name" value="RmlC-like_jellyroll"/>
</dbReference>
<dbReference type="PANTHER" id="PTHR24567">
    <property type="entry name" value="CRP FAMILY TRANSCRIPTIONAL REGULATORY PROTEIN"/>
    <property type="match status" value="1"/>
</dbReference>
<sequence length="204" mass="22521">MLTTEDLFNRVGIAMRFAKDEEIYGEGEAADHVYRMISGTVRTSRFMADGRRPIGDFYYKGDIFGLELGETHEMAAEALSDCAVMVARREAIIQLGGEKALQALVLESTALALTNAREHLSLLVRKSASERVASFLLGMARRGGDNPIELVMGRQDIADYLGLTIETVSRMITQLQGQGVVRFEGCRRFRICNRDALLELAAAA</sequence>
<dbReference type="PRINTS" id="PR00034">
    <property type="entry name" value="HTHCRP"/>
</dbReference>
<dbReference type="InterPro" id="IPR036388">
    <property type="entry name" value="WH-like_DNA-bd_sf"/>
</dbReference>
<dbReference type="InterPro" id="IPR018490">
    <property type="entry name" value="cNMP-bd_dom_sf"/>
</dbReference>
<dbReference type="Gene3D" id="2.60.120.10">
    <property type="entry name" value="Jelly Rolls"/>
    <property type="match status" value="1"/>
</dbReference>
<dbReference type="InterPro" id="IPR000595">
    <property type="entry name" value="cNMP-bd_dom"/>
</dbReference>
<dbReference type="PROSITE" id="PS51063">
    <property type="entry name" value="HTH_CRP_2"/>
    <property type="match status" value="1"/>
</dbReference>
<keyword evidence="2" id="KW-0238">DNA-binding</keyword>
<dbReference type="EMBL" id="JBEPLU010000002">
    <property type="protein sequence ID" value="MET3527486.1"/>
    <property type="molecule type" value="Genomic_DNA"/>
</dbReference>
<keyword evidence="1" id="KW-0805">Transcription regulation</keyword>
<dbReference type="CDD" id="cd00038">
    <property type="entry name" value="CAP_ED"/>
    <property type="match status" value="1"/>
</dbReference>
<dbReference type="InterPro" id="IPR018335">
    <property type="entry name" value="Tscrpt_reg_HTH_Crp-type_CS"/>
</dbReference>
<dbReference type="Pfam" id="PF13545">
    <property type="entry name" value="HTH_Crp_2"/>
    <property type="match status" value="1"/>
</dbReference>
<gene>
    <name evidence="6" type="ORF">ABID41_002604</name>
</gene>
<dbReference type="CDD" id="cd00092">
    <property type="entry name" value="HTH_CRP"/>
    <property type="match status" value="1"/>
</dbReference>
<dbReference type="InterPro" id="IPR050397">
    <property type="entry name" value="Env_Response_Regulators"/>
</dbReference>
<feature type="domain" description="Cyclic nucleotide-binding" evidence="4">
    <location>
        <begin position="17"/>
        <end position="65"/>
    </location>
</feature>
<accession>A0ABV2EMB4</accession>
<keyword evidence="7" id="KW-1185">Reference proteome</keyword>
<evidence type="ECO:0000256" key="1">
    <source>
        <dbReference type="ARBA" id="ARBA00023015"/>
    </source>
</evidence>
<proteinExistence type="predicted"/>
<evidence type="ECO:0000259" key="4">
    <source>
        <dbReference type="PROSITE" id="PS50042"/>
    </source>
</evidence>
<dbReference type="InterPro" id="IPR036390">
    <property type="entry name" value="WH_DNA-bd_sf"/>
</dbReference>
<evidence type="ECO:0000313" key="7">
    <source>
        <dbReference type="Proteomes" id="UP001549110"/>
    </source>
</evidence>
<evidence type="ECO:0000313" key="6">
    <source>
        <dbReference type="EMBL" id="MET3527486.1"/>
    </source>
</evidence>